<dbReference type="Proteomes" id="UP000681720">
    <property type="component" value="Unassembled WGS sequence"/>
</dbReference>
<gene>
    <name evidence="1" type="ORF">BYL167_LOCUS36047</name>
    <name evidence="2" type="ORF">GIL414_LOCUS55241</name>
</gene>
<dbReference type="EMBL" id="CAJOBJ010195655">
    <property type="protein sequence ID" value="CAF4967831.1"/>
    <property type="molecule type" value="Genomic_DNA"/>
</dbReference>
<organism evidence="2 3">
    <name type="scientific">Rotaria magnacalcarata</name>
    <dbReference type="NCBI Taxonomy" id="392030"/>
    <lineage>
        <taxon>Eukaryota</taxon>
        <taxon>Metazoa</taxon>
        <taxon>Spiralia</taxon>
        <taxon>Gnathifera</taxon>
        <taxon>Rotifera</taxon>
        <taxon>Eurotatoria</taxon>
        <taxon>Bdelloidea</taxon>
        <taxon>Philodinida</taxon>
        <taxon>Philodinidae</taxon>
        <taxon>Rotaria</taxon>
    </lineage>
</organism>
<evidence type="ECO:0000313" key="1">
    <source>
        <dbReference type="EMBL" id="CAF4501767.1"/>
    </source>
</evidence>
<reference evidence="2" key="1">
    <citation type="submission" date="2021-02" db="EMBL/GenBank/DDBJ databases">
        <authorList>
            <person name="Nowell W R."/>
        </authorList>
    </citation>
    <scope>NUCLEOTIDE SEQUENCE</scope>
</reference>
<evidence type="ECO:0000313" key="3">
    <source>
        <dbReference type="Proteomes" id="UP000681720"/>
    </source>
</evidence>
<sequence length="36" mass="4410">MYTTHDNLQHTIKLQEELFRQHLRLRGITIEDDDTK</sequence>
<dbReference type="AlphaFoldDB" id="A0A8S3DHI3"/>
<comment type="caution">
    <text evidence="2">The sequence shown here is derived from an EMBL/GenBank/DDBJ whole genome shotgun (WGS) entry which is preliminary data.</text>
</comment>
<dbReference type="EMBL" id="CAJOBH010077560">
    <property type="protein sequence ID" value="CAF4501767.1"/>
    <property type="molecule type" value="Genomic_DNA"/>
</dbReference>
<name>A0A8S3DHI3_9BILA</name>
<feature type="non-terminal residue" evidence="2">
    <location>
        <position position="36"/>
    </location>
</feature>
<accession>A0A8S3DHI3</accession>
<protein>
    <submittedName>
        <fullName evidence="2">Uncharacterized protein</fullName>
    </submittedName>
</protein>
<evidence type="ECO:0000313" key="2">
    <source>
        <dbReference type="EMBL" id="CAF4967831.1"/>
    </source>
</evidence>
<dbReference type="Proteomes" id="UP000681967">
    <property type="component" value="Unassembled WGS sequence"/>
</dbReference>
<proteinExistence type="predicted"/>